<dbReference type="InterPro" id="IPR005149">
    <property type="entry name" value="Tscrpt_reg_PadR_N"/>
</dbReference>
<dbReference type="Gene3D" id="1.10.10.10">
    <property type="entry name" value="Winged helix-like DNA-binding domain superfamily/Winged helix DNA-binding domain"/>
    <property type="match status" value="1"/>
</dbReference>
<comment type="caution">
    <text evidence="2">The sequence shown here is derived from an EMBL/GenBank/DDBJ whole genome shotgun (WGS) entry which is preliminary data.</text>
</comment>
<evidence type="ECO:0000313" key="3">
    <source>
        <dbReference type="Proteomes" id="UP000660611"/>
    </source>
</evidence>
<evidence type="ECO:0000313" key="2">
    <source>
        <dbReference type="EMBL" id="GIG53031.1"/>
    </source>
</evidence>
<dbReference type="SUPFAM" id="SSF46785">
    <property type="entry name" value="Winged helix' DNA-binding domain"/>
    <property type="match status" value="1"/>
</dbReference>
<protein>
    <submittedName>
        <fullName evidence="2">PadR family transcriptional regulator</fullName>
    </submittedName>
</protein>
<reference evidence="2" key="1">
    <citation type="submission" date="2021-01" db="EMBL/GenBank/DDBJ databases">
        <title>Whole genome shotgun sequence of Dactylosporangium siamense NBRC 106093.</title>
        <authorList>
            <person name="Komaki H."/>
            <person name="Tamura T."/>
        </authorList>
    </citation>
    <scope>NUCLEOTIDE SEQUENCE</scope>
    <source>
        <strain evidence="2">NBRC 106093</strain>
    </source>
</reference>
<keyword evidence="3" id="KW-1185">Reference proteome</keyword>
<dbReference type="PANTHER" id="PTHR33169">
    <property type="entry name" value="PADR-FAMILY TRANSCRIPTIONAL REGULATOR"/>
    <property type="match status" value="1"/>
</dbReference>
<feature type="domain" description="Transcription regulator PadR N-terminal" evidence="1">
    <location>
        <begin position="8"/>
        <end position="79"/>
    </location>
</feature>
<dbReference type="InterPro" id="IPR036390">
    <property type="entry name" value="WH_DNA-bd_sf"/>
</dbReference>
<evidence type="ECO:0000259" key="1">
    <source>
        <dbReference type="Pfam" id="PF03551"/>
    </source>
</evidence>
<dbReference type="RefSeq" id="WP_203854631.1">
    <property type="nucleotide sequence ID" value="NZ_BAAAVW010000047.1"/>
</dbReference>
<dbReference type="Pfam" id="PF03551">
    <property type="entry name" value="PadR"/>
    <property type="match status" value="1"/>
</dbReference>
<dbReference type="PANTHER" id="PTHR33169:SF13">
    <property type="entry name" value="PADR-FAMILY TRANSCRIPTIONAL REGULATOR"/>
    <property type="match status" value="1"/>
</dbReference>
<name>A0A919Q182_9ACTN</name>
<dbReference type="AlphaFoldDB" id="A0A919Q182"/>
<sequence length="105" mass="11715">MTEQTYYVLATLLDGPRHGYAIIKHALELSGGRVKLPVGTLYGSLDRLADQDLIEVDHEEIVAGRPRRYFRLTDDGRQAVVTEAARMQKAARLVLRHTAVRTATA</sequence>
<dbReference type="EMBL" id="BONQ01000207">
    <property type="protein sequence ID" value="GIG53031.1"/>
    <property type="molecule type" value="Genomic_DNA"/>
</dbReference>
<dbReference type="InterPro" id="IPR036388">
    <property type="entry name" value="WH-like_DNA-bd_sf"/>
</dbReference>
<organism evidence="2 3">
    <name type="scientific">Dactylosporangium siamense</name>
    <dbReference type="NCBI Taxonomy" id="685454"/>
    <lineage>
        <taxon>Bacteria</taxon>
        <taxon>Bacillati</taxon>
        <taxon>Actinomycetota</taxon>
        <taxon>Actinomycetes</taxon>
        <taxon>Micromonosporales</taxon>
        <taxon>Micromonosporaceae</taxon>
        <taxon>Dactylosporangium</taxon>
    </lineage>
</organism>
<proteinExistence type="predicted"/>
<dbReference type="Proteomes" id="UP000660611">
    <property type="component" value="Unassembled WGS sequence"/>
</dbReference>
<dbReference type="InterPro" id="IPR052509">
    <property type="entry name" value="Metal_resp_DNA-bind_regulator"/>
</dbReference>
<gene>
    <name evidence="2" type="ORF">Dsi01nite_110720</name>
</gene>
<accession>A0A919Q182</accession>